<accession>A0AAE3DZK2</accession>
<comment type="caution">
    <text evidence="1">The sequence shown here is derived from an EMBL/GenBank/DDBJ whole genome shotgun (WGS) entry which is preliminary data.</text>
</comment>
<keyword evidence="2" id="KW-1185">Reference proteome</keyword>
<organism evidence="1 2">
    <name type="scientific">Hominilimicola fabiformis</name>
    <dbReference type="NCBI Taxonomy" id="2885356"/>
    <lineage>
        <taxon>Bacteria</taxon>
        <taxon>Bacillati</taxon>
        <taxon>Bacillota</taxon>
        <taxon>Clostridia</taxon>
        <taxon>Eubacteriales</taxon>
        <taxon>Oscillospiraceae</taxon>
        <taxon>Hominilimicola</taxon>
    </lineage>
</organism>
<dbReference type="Pfam" id="PF05135">
    <property type="entry name" value="Phage_connect_1"/>
    <property type="match status" value="1"/>
</dbReference>
<dbReference type="EMBL" id="JAJEQM010000011">
    <property type="protein sequence ID" value="MCC2210858.1"/>
    <property type="molecule type" value="Genomic_DNA"/>
</dbReference>
<evidence type="ECO:0000313" key="2">
    <source>
        <dbReference type="Proteomes" id="UP001198242"/>
    </source>
</evidence>
<proteinExistence type="predicted"/>
<dbReference type="Proteomes" id="UP001198242">
    <property type="component" value="Unassembled WGS sequence"/>
</dbReference>
<sequence>MGDTKNEILDAVKLLLGIKDNDKDGVLMLLIEDTVNSVLAYCRIDVLPRQIVSFIPTLTVKRYTANQNGGVKSVTEGERKVEYSDDNYDYLKEYAIRLKPFVSRKVKVPSEVIADDKSV</sequence>
<protein>
    <submittedName>
        <fullName evidence="1">Phage head-tail connector protein</fullName>
    </submittedName>
</protein>
<evidence type="ECO:0000313" key="1">
    <source>
        <dbReference type="EMBL" id="MCC2210858.1"/>
    </source>
</evidence>
<dbReference type="InterPro" id="IPR021146">
    <property type="entry name" value="Phage_gp6-like_head-tail"/>
</dbReference>
<dbReference type="InterPro" id="IPR053746">
    <property type="entry name" value="Viral_HT_Connector_Assembly"/>
</dbReference>
<name>A0AAE3DZK2_9FIRM</name>
<dbReference type="AlphaFoldDB" id="A0AAE3DZK2"/>
<dbReference type="Gene3D" id="1.10.246.150">
    <property type="match status" value="1"/>
</dbReference>
<dbReference type="RefSeq" id="WP_308456556.1">
    <property type="nucleotide sequence ID" value="NZ_JAJEQM010000011.1"/>
</dbReference>
<reference evidence="1 2" key="1">
    <citation type="submission" date="2021-10" db="EMBL/GenBank/DDBJ databases">
        <title>Anaerobic single-cell dispensing facilitates the cultivation of human gut bacteria.</title>
        <authorList>
            <person name="Afrizal A."/>
        </authorList>
    </citation>
    <scope>NUCLEOTIDE SEQUENCE [LARGE SCALE GENOMIC DNA]</scope>
    <source>
        <strain evidence="1 2">CLA-AA-H232</strain>
    </source>
</reference>
<gene>
    <name evidence="1" type="ORF">LKE05_08670</name>
</gene>